<dbReference type="NCBIfam" id="TIGR01901">
    <property type="entry name" value="adhes_NPXG"/>
    <property type="match status" value="1"/>
</dbReference>
<evidence type="ECO:0000256" key="2">
    <source>
        <dbReference type="ARBA" id="ARBA00022656"/>
    </source>
</evidence>
<gene>
    <name evidence="8" type="ORF">C5470_20280</name>
</gene>
<organism evidence="8 9">
    <name type="scientific">Photorhabdus stackebrandtii</name>
    <dbReference type="NCBI Taxonomy" id="1123042"/>
    <lineage>
        <taxon>Bacteria</taxon>
        <taxon>Pseudomonadati</taxon>
        <taxon>Pseudomonadota</taxon>
        <taxon>Gammaproteobacteria</taxon>
        <taxon>Enterobacterales</taxon>
        <taxon>Morganellaceae</taxon>
        <taxon>Photorhabdus</taxon>
    </lineage>
</organism>
<keyword evidence="2" id="KW-0800">Toxin</keyword>
<sequence>MNKQLYRIIFNQARQMWMVVAEIARVGRGRTGCRTRRPSLPSCRCRLTALRFSLLLALGGVSLTAQANIVADGQAPGHQQPTLIHSANGTPQVNIQTPSADGVSHNSYRQFDVDKQGVILNNSANTTQTQLGGMVAGNPWLARGEAKIILNEVNSRDPSHLNGWIEVAGRKAEVVIANPAGITCNGCGFINAHRTTLTTGEALMEQGRLKGFDVNQGEVRIDGHGMDSTQQSYTDIIARSVAINAKLHAQDLKVTTGRNIVDAAHQQIEKKSADNKKSPEFALDVAALGGMYAHKIRLIGTEAGVGVHNAGNIGATAGEVHITADGWIGNNGTLSSRDALQLTASSNISNTGKLLSQSTVNLHAKGTLNNQGRVEARGDTTVTADTIHSSHNSVWAAGLDDNGNTTRPGSLTLTAQYVQAGGKNLATDTLAIQSRQIDLSGSQTAASQIQLTASQSGISTAHATVNANRLTAKTPGQFNNDGGQLVAREIHLTTPDISNQLGKINQTGPGELTLNTRTLNNGGGTLFSRGKQLTITTDTLNNQQGNIASQGDNLSLTAQTVNNTQGHVQLAGNGKLSLNTQRWLGDKGKLLTNGALTIQAGDLQLNEAETQAGQMTINADTLSHQRGVMQQQGKDTLSLTTRRLDNQNGTIAGNGNLNLKATTVDNRHGHIVAAEKGTLALTIKDTLDNQSGQLEAGNALQLRAAQLDNSQGSIVATGDSTTLTVGKAIQNAHGHLEAKTRLITTSQTLNNTQGVLLAQNINSQTHGHPFINNAGQVIAEDTLTVNSGQLDNTAGLLQSGREMDIDTHDHWLANTRNADQKAGRLLSGGQLTLRTGDVDNTGGIIVADGKTVLISAALNNTQGQIAGNGGLDIHSRQLTNHNGTLQSADALTLDTNGQLLDNQQGRILSEGTTTVTSGQLDNTAGLLQAGREMSIDTHGHWLTNTRNTDQKAGQLLSGGHLTLRTGDIDNTGGRVAGNGGLDIHSRQLINHEGTLQSADTLDLDTNGQLLDNQQGRILSEGATTVTSGQLDNTAGLLQAGREMSIDTHGHWLTNTHNTDQKAGQLLSGGHLTLRTGDIDNTGGRVAGNGGLDIHSRQLINREGTLQSADALTLDTDGQLLDNQQGRILGDDTTTVTSGQLDNRQGHLQGGLLAIDTRQAQTDNRDGKLLSADRLNLKTQRLDNRHGQVQAVGDATLNVQEKTDNTDGLIRGGQQLTLNTAHLINHETAQPDNGVEAQNLTINAQQADNTGGALRAAHHLQANISQTLNNIQGLVSAGRQLTVKSEAQQPHLVIHNRQGTLIAGKQADISAGALSGDGQLLSQGDMAVTLTEDFHHTGNTAANGNLTLKTTGNILNDRQIKAGQALHLDAQNLTHSASGEISAGQTQINVHDTLNNTGLIDGDLTHLTANTLNNTGTGRIYGDQLALQTGTLNNTAQDGKAAVIAARDRLDIGTGTLNNQHHAQIYSVGDMRIGGQLDNTLTATRQARELNNHAATMEAGRNLTIQADQIHNTNAGLVTQVVETEKSPHHDAVLSGQTARYDWSQVDTSHRNKYGVHDAIMPDGSRSNNFYEYQYTRTVKETQVKQSDPGKILAGGNMTLNSAQITNHDSQIVAGGALGGEIGKLHNIATQGERITTDKGRQTHWYAKKTKRWHRLGTKTSQGKSRSNYDPAPVTETIDLKALAWQDHTQPEAAGIPIADRQTGQVQQAPTAVKPVAGINPPPLVLPPDPPLVLPPGQPLVLPPGQPFELTLPPEIVKGHTVDPVIRVITPDTRLPDNSLYTVQPGSDSHYLVETDPKFTQYKQWLGSDYMQQQLTHDPALVHKRLGDGFYEQRLVREQITQLTGQRYLSGYNNDEAQFKALMDAGITFGKQQQLTPGVALSPAQMALLTSDIIWLTNQTVTLPDGSAEVVTVPQVYARVRQGDLSSDGALLAGNTVALNSQGDITNSGTVSGRDVTQLTANNLTNHGFIRGGKVDLTAQQTLTNRGGQIQGNDRVTLKGRDITSASTVRGDEANRWLDRPAGIYVRNDKGTLSLSAINNVQLTASEVKNAGKDGHTEITAGHDLTLETLNTQHTESGDWGGGNTRHLTQQQDIGSQITGAGDVTLQAGHDLKATAAQVNAGQHLTARAGNDLMLTTGIASSDLVEHSKQTSKGWLSKSSVETHDEVHDRQALSTTFSGDKVNLQAGNDLHISGSNVAGTQDVSLNAGHQLTVTTAAETHQETHLRQEKKSGLMGTGGIGFTVGKASQKTTTDRDSQLTKGSTVGSSQGNVTLNAGEQLQVHGSDVVAGKDLTLTGQSVNITSAENNHTVLTKTEQKQSGLTLALSGAAGSAINTAVQTAHEAQETQDSRVKALQNTQAALSGVQAVQAARLAEAKGGDDKSNNNVVGLSLSYGSQSARSEQQQHQTTQQGSHLTAGENLTMTANGGSKGSSGPNGDIRIQGSWLQAGKDLQLNASRDIQLRSSQNSEQTTGKNSRHGSSLGVGLTAGPGGTGLNVSASVNQGKGRESGNGVSHNNTTLQAGQTVTLNSGRDATLKGAQVSGEQITAEVKRHLTLSSEQDSNRYDSQQQNTSAGASVTVGPQPGGTLSLSASRDKLHSNFDSVKEQTGLYAGKGGYQVNVGEHTQLDGAVIASTADKANNTLDTGTLGFKTIHNQADFKTEHQSAGLSTGGPVRSQLLNNLAANTLVGANKAGHAESTTQAAVSDGTVIIRDKAAQQQDIRTLSRDTDNAGNALSPIFDKEKEQQRLKQAQLIGEIGAQARDIASTEGAIIATKAAKEKIANIHESDKAAAKEKRVKAGNRHPTEDDIKKQLYDTAYTQALNESGFGTGGKYQKALQATTAALQGLAGGDLKQGLAGGASPYLAGVIKDLTTDPQTHQVDIATNTLAHAILGAVAAEASGGSALAGAAGAASGELAAQVLIKQLYGDKVKVSELSEEQKQTISTLSTLAAGLAGGIAGDSTGSVITGAQTGKNAVENNHLSVDQNRARSEELVNCQGDSSCRATVRDKSRQEYDRVQARIATCSGADQCVAVAKELRALQGDYSARMSEIQEKARMQGLDSLTPAEVREWADLRGAMSNIDASRNLVLHRAQVTGGSEETTQEIVKIMGQVGISAAPGVAKGISRGGVKEKNVPTDQGPMLGQNGVQTSSKTIWKGVGKERIDVENPNPGKRPGQIHYQDNKNNKYYYEPSTNSFYSVDSSKNKIPAPSSVNNLLSDPKFKQAIDKGMKQYLGEK</sequence>
<feature type="compositionally biased region" description="Polar residues" evidence="6">
    <location>
        <begin position="2509"/>
        <end position="2523"/>
    </location>
</feature>
<dbReference type="SMART" id="SM00912">
    <property type="entry name" value="Haemagg_act"/>
    <property type="match status" value="1"/>
</dbReference>
<evidence type="ECO:0000256" key="6">
    <source>
        <dbReference type="SAM" id="MobiDB-lite"/>
    </source>
</evidence>
<dbReference type="Pfam" id="PF04829">
    <property type="entry name" value="PT-VENN"/>
    <property type="match status" value="1"/>
</dbReference>
<feature type="region of interest" description="Disordered" evidence="6">
    <location>
        <begin position="2241"/>
        <end position="2269"/>
    </location>
</feature>
<dbReference type="Pfam" id="PF13018">
    <property type="entry name" value="ESPR"/>
    <property type="match status" value="1"/>
</dbReference>
<comment type="caution">
    <text evidence="8">The sequence shown here is derived from an EMBL/GenBank/DDBJ whole genome shotgun (WGS) entry which is preliminary data.</text>
</comment>
<dbReference type="InterPro" id="IPR025157">
    <property type="entry name" value="Hemagglutinin_rpt"/>
</dbReference>
<name>A0A7X5QQF9_9GAMM</name>
<dbReference type="InterPro" id="IPR006914">
    <property type="entry name" value="VENN_dom"/>
</dbReference>
<dbReference type="Proteomes" id="UP000547931">
    <property type="component" value="Unassembled WGS sequence"/>
</dbReference>
<keyword evidence="9" id="KW-1185">Reference proteome</keyword>
<dbReference type="InterPro" id="IPR008638">
    <property type="entry name" value="FhaB/CdiA-like_TPS"/>
</dbReference>
<evidence type="ECO:0000313" key="9">
    <source>
        <dbReference type="Proteomes" id="UP000547931"/>
    </source>
</evidence>
<evidence type="ECO:0000256" key="3">
    <source>
        <dbReference type="ARBA" id="ARBA00022913"/>
    </source>
</evidence>
<evidence type="ECO:0000259" key="7">
    <source>
        <dbReference type="SMART" id="SM00912"/>
    </source>
</evidence>
<dbReference type="Pfam" id="PF13332">
    <property type="entry name" value="Fil_haemagg_2"/>
    <property type="match status" value="4"/>
</dbReference>
<reference evidence="8 9" key="1">
    <citation type="submission" date="2018-02" db="EMBL/GenBank/DDBJ databases">
        <authorList>
            <person name="Machado R.A."/>
        </authorList>
    </citation>
    <scope>NUCLEOTIDE SEQUENCE [LARGE SCALE GENOMIC DNA]</scope>
    <source>
        <strain evidence="8 9">DSM 23271</strain>
    </source>
</reference>
<comment type="subcellular location">
    <subcellularLocation>
        <location evidence="1">Target cell</location>
        <location evidence="1">Target cell cytoplasm</location>
    </subcellularLocation>
</comment>
<feature type="compositionally biased region" description="Polar residues" evidence="6">
    <location>
        <begin position="1657"/>
        <end position="1667"/>
    </location>
</feature>
<feature type="compositionally biased region" description="Polar residues" evidence="6">
    <location>
        <begin position="2461"/>
        <end position="2472"/>
    </location>
</feature>
<feature type="region of interest" description="Disordered" evidence="6">
    <location>
        <begin position="2393"/>
        <end position="2439"/>
    </location>
</feature>
<protein>
    <submittedName>
        <fullName evidence="8">Adhesin</fullName>
    </submittedName>
</protein>
<dbReference type="GO" id="GO:0090729">
    <property type="term" value="F:toxin activity"/>
    <property type="evidence" value="ECO:0007669"/>
    <property type="project" value="UniProtKB-KW"/>
</dbReference>
<feature type="region of interest" description="Disordered" evidence="6">
    <location>
        <begin position="2461"/>
        <end position="2523"/>
    </location>
</feature>
<dbReference type="Pfam" id="PF05594">
    <property type="entry name" value="Fil_haemagg"/>
    <property type="match status" value="10"/>
</dbReference>
<feature type="region of interest" description="Disordered" evidence="6">
    <location>
        <begin position="1649"/>
        <end position="1670"/>
    </location>
</feature>
<accession>A0A7X5QQF9</accession>
<feature type="compositionally biased region" description="Polar residues" evidence="6">
    <location>
        <begin position="2556"/>
        <end position="2574"/>
    </location>
</feature>
<dbReference type="Pfam" id="PF05860">
    <property type="entry name" value="TPS"/>
    <property type="match status" value="1"/>
</dbReference>
<evidence type="ECO:0000256" key="1">
    <source>
        <dbReference type="ARBA" id="ARBA00004219"/>
    </source>
</evidence>
<dbReference type="GO" id="GO:0003824">
    <property type="term" value="F:catalytic activity"/>
    <property type="evidence" value="ECO:0007669"/>
    <property type="project" value="UniProtKB-ARBA"/>
</dbReference>
<evidence type="ECO:0000256" key="4">
    <source>
        <dbReference type="ARBA" id="ARBA00023026"/>
    </source>
</evidence>
<evidence type="ECO:0000313" key="8">
    <source>
        <dbReference type="EMBL" id="NHB98560.1"/>
    </source>
</evidence>
<dbReference type="EMBL" id="PUJV01000040">
    <property type="protein sequence ID" value="NHB98560.1"/>
    <property type="molecule type" value="Genomic_DNA"/>
</dbReference>
<dbReference type="SUPFAM" id="SSF51126">
    <property type="entry name" value="Pectin lyase-like"/>
    <property type="match status" value="1"/>
</dbReference>
<proteinExistence type="inferred from homology"/>
<dbReference type="InterPro" id="IPR010069">
    <property type="entry name" value="CdiA_FHA1_rpt"/>
</dbReference>
<dbReference type="InterPro" id="IPR008619">
    <property type="entry name" value="Filamentous_hemagglutn_rpt"/>
</dbReference>
<keyword evidence="3" id="KW-1266">Target cell cytoplasm</keyword>
<feature type="region of interest" description="Disordered" evidence="6">
    <location>
        <begin position="2556"/>
        <end position="2590"/>
    </location>
</feature>
<keyword evidence="4" id="KW-0843">Virulence</keyword>
<comment type="similarity">
    <text evidence="5">In the N-terminal section; belongs to the CdiA toxin family.</text>
</comment>
<dbReference type="InterPro" id="IPR011050">
    <property type="entry name" value="Pectin_lyase_fold/virulence"/>
</dbReference>
<feature type="domain" description="Filamentous haemagglutinin FhaB/tRNA nuclease CdiA-like TPS" evidence="7">
    <location>
        <begin position="87"/>
        <end position="207"/>
    </location>
</feature>
<dbReference type="NCBIfam" id="TIGR01731">
    <property type="entry name" value="fil_hemag_20aa"/>
    <property type="match status" value="27"/>
</dbReference>
<dbReference type="Gene3D" id="2.160.20.10">
    <property type="entry name" value="Single-stranded right-handed beta-helix, Pectin lyase-like"/>
    <property type="match status" value="1"/>
</dbReference>
<feature type="compositionally biased region" description="Polar residues" evidence="6">
    <location>
        <begin position="2257"/>
        <end position="2269"/>
    </location>
</feature>
<evidence type="ECO:0000256" key="5">
    <source>
        <dbReference type="ARBA" id="ARBA00024043"/>
    </source>
</evidence>
<dbReference type="InterPro" id="IPR024973">
    <property type="entry name" value="ESPR"/>
</dbReference>
<dbReference type="InterPro" id="IPR012334">
    <property type="entry name" value="Pectin_lyas_fold"/>
</dbReference>